<protein>
    <submittedName>
        <fullName evidence="1">Uncharacterized protein</fullName>
    </submittedName>
</protein>
<dbReference type="EMBL" id="CP159218">
    <property type="protein sequence ID" value="XCG63954.1"/>
    <property type="molecule type" value="Genomic_DNA"/>
</dbReference>
<dbReference type="RefSeq" id="WP_353649569.1">
    <property type="nucleotide sequence ID" value="NZ_CP159218.1"/>
</dbReference>
<dbReference type="AlphaFoldDB" id="A0AAU8DSX9"/>
<evidence type="ECO:0000313" key="1">
    <source>
        <dbReference type="EMBL" id="XCG63954.1"/>
    </source>
</evidence>
<gene>
    <name evidence="1" type="ORF">ABLG96_00970</name>
</gene>
<accession>A0AAU8DSX9</accession>
<proteinExistence type="predicted"/>
<organism evidence="1">
    <name type="scientific">Nakamurella sp. A5-74</name>
    <dbReference type="NCBI Taxonomy" id="3158264"/>
    <lineage>
        <taxon>Bacteria</taxon>
        <taxon>Bacillati</taxon>
        <taxon>Actinomycetota</taxon>
        <taxon>Actinomycetes</taxon>
        <taxon>Nakamurellales</taxon>
        <taxon>Nakamurellaceae</taxon>
        <taxon>Nakamurella</taxon>
    </lineage>
</organism>
<reference evidence="1" key="1">
    <citation type="submission" date="2024-05" db="EMBL/GenBank/DDBJ databases">
        <authorList>
            <person name="Cai S.Y."/>
            <person name="Jin L.M."/>
            <person name="Li H.R."/>
        </authorList>
    </citation>
    <scope>NUCLEOTIDE SEQUENCE</scope>
    <source>
        <strain evidence="1">A5-74</strain>
    </source>
</reference>
<name>A0AAU8DSX9_9ACTN</name>
<sequence length="252" mass="26353">MITPVLGCTAGPADVIQTPQSADLDDDGIPEAVITAQCPTSTSPSSVVVLAFSGVYAPSSAKGLLASYAAAERFVSATTTVAPGKIAVAGVGRSMATANCCPDVKVRLTYTTIGTDPKPVSRVVELLPTTEPGSYRGFITPSKNIVCGALSPDMPEKGAICNLTVVDYPTQACDDETEPGNVWIVDPSGRIQQNEPKTCRGDQAMYRYRVPIPYGTTVVIGSVSCAVSEQGVTCTNRDGHGITMSRSAWRVF</sequence>